<evidence type="ECO:0000259" key="19">
    <source>
        <dbReference type="Pfam" id="PF22666"/>
    </source>
</evidence>
<dbReference type="FunFam" id="3.20.20.80:FF:000050">
    <property type="entry name" value="Beta-mannosidase B"/>
    <property type="match status" value="1"/>
</dbReference>
<dbReference type="GO" id="GO:0005975">
    <property type="term" value="P:carbohydrate metabolic process"/>
    <property type="evidence" value="ECO:0007669"/>
    <property type="project" value="InterPro"/>
</dbReference>
<dbReference type="InterPro" id="IPR013783">
    <property type="entry name" value="Ig-like_fold"/>
</dbReference>
<dbReference type="Proteomes" id="UP001144256">
    <property type="component" value="Unassembled WGS sequence"/>
</dbReference>
<dbReference type="Gene3D" id="3.20.20.80">
    <property type="entry name" value="Glycosidases"/>
    <property type="match status" value="1"/>
</dbReference>
<dbReference type="InterPro" id="IPR008979">
    <property type="entry name" value="Galactose-bd-like_sf"/>
</dbReference>
<protein>
    <recommendedName>
        <fullName evidence="14">Beta-mannosidase B</fullName>
        <ecNumber evidence="6">3.2.1.25</ecNumber>
    </recommendedName>
    <alternativeName>
        <fullName evidence="15">Mannanase B</fullName>
    </alternativeName>
</protein>
<organism evidence="20 21">
    <name type="scientific">Vallitalea longa</name>
    <dbReference type="NCBI Taxonomy" id="2936439"/>
    <lineage>
        <taxon>Bacteria</taxon>
        <taxon>Bacillati</taxon>
        <taxon>Bacillota</taxon>
        <taxon>Clostridia</taxon>
        <taxon>Lachnospirales</taxon>
        <taxon>Vallitaleaceae</taxon>
        <taxon>Vallitalea</taxon>
    </lineage>
</organism>
<dbReference type="EMBL" id="BRLB01000029">
    <property type="protein sequence ID" value="GKX32254.1"/>
    <property type="molecule type" value="Genomic_DNA"/>
</dbReference>
<evidence type="ECO:0000256" key="7">
    <source>
        <dbReference type="ARBA" id="ARBA00022525"/>
    </source>
</evidence>
<evidence type="ECO:0000259" key="17">
    <source>
        <dbReference type="Pfam" id="PF17753"/>
    </source>
</evidence>
<evidence type="ECO:0000256" key="9">
    <source>
        <dbReference type="ARBA" id="ARBA00022801"/>
    </source>
</evidence>
<dbReference type="Gene3D" id="2.60.40.10">
    <property type="entry name" value="Immunoglobulins"/>
    <property type="match status" value="3"/>
</dbReference>
<evidence type="ECO:0000313" key="20">
    <source>
        <dbReference type="EMBL" id="GKX32254.1"/>
    </source>
</evidence>
<dbReference type="GO" id="GO:0004567">
    <property type="term" value="F:beta-mannosidase activity"/>
    <property type="evidence" value="ECO:0007669"/>
    <property type="project" value="UniProtKB-EC"/>
</dbReference>
<dbReference type="InterPro" id="IPR017853">
    <property type="entry name" value="GH"/>
</dbReference>
<name>A0A9W6DIT9_9FIRM</name>
<evidence type="ECO:0000259" key="18">
    <source>
        <dbReference type="Pfam" id="PF17786"/>
    </source>
</evidence>
<dbReference type="InterPro" id="IPR041625">
    <property type="entry name" value="Beta-mannosidase_Ig"/>
</dbReference>
<evidence type="ECO:0000256" key="10">
    <source>
        <dbReference type="ARBA" id="ARBA00023180"/>
    </source>
</evidence>
<keyword evidence="12" id="KW-0326">Glycosidase</keyword>
<dbReference type="AlphaFoldDB" id="A0A9W6DIT9"/>
<proteinExistence type="inferred from homology"/>
<accession>A0A9W6DIT9</accession>
<feature type="domain" description="Beta-mannosidase Ig-fold" evidence="17">
    <location>
        <begin position="737"/>
        <end position="817"/>
    </location>
</feature>
<keyword evidence="8" id="KW-0732">Signal</keyword>
<dbReference type="GO" id="GO:0005764">
    <property type="term" value="C:lysosome"/>
    <property type="evidence" value="ECO:0007669"/>
    <property type="project" value="UniProtKB-SubCell"/>
</dbReference>
<dbReference type="InterPro" id="IPR054593">
    <property type="entry name" value="Beta-mannosidase-like_N2"/>
</dbReference>
<keyword evidence="11" id="KW-0458">Lysosome</keyword>
<evidence type="ECO:0000256" key="8">
    <source>
        <dbReference type="ARBA" id="ARBA00022729"/>
    </source>
</evidence>
<comment type="similarity">
    <text evidence="13">Belongs to the glycosyl hydrolase 2 family. Beta-mannosidase B subfamily.</text>
</comment>
<dbReference type="InterPro" id="IPR041447">
    <property type="entry name" value="Mannosidase_ig"/>
</dbReference>
<dbReference type="EC" id="3.2.1.25" evidence="6"/>
<dbReference type="GO" id="GO:0005576">
    <property type="term" value="C:extracellular region"/>
    <property type="evidence" value="ECO:0007669"/>
    <property type="project" value="UniProtKB-SubCell"/>
</dbReference>
<dbReference type="Pfam" id="PF17753">
    <property type="entry name" value="Ig_mannosidase"/>
    <property type="match status" value="1"/>
</dbReference>
<evidence type="ECO:0000256" key="2">
    <source>
        <dbReference type="ARBA" id="ARBA00004371"/>
    </source>
</evidence>
<dbReference type="PANTHER" id="PTHR43730:SF1">
    <property type="entry name" value="BETA-MANNOSIDASE"/>
    <property type="match status" value="1"/>
</dbReference>
<gene>
    <name evidence="20" type="ORF">SH1V18_47340</name>
</gene>
<evidence type="ECO:0000256" key="3">
    <source>
        <dbReference type="ARBA" id="ARBA00004613"/>
    </source>
</evidence>
<dbReference type="InterPro" id="IPR050887">
    <property type="entry name" value="Beta-mannosidase_GH2"/>
</dbReference>
<evidence type="ECO:0000256" key="13">
    <source>
        <dbReference type="ARBA" id="ARBA00038429"/>
    </source>
</evidence>
<dbReference type="SUPFAM" id="SSF49303">
    <property type="entry name" value="beta-Galactosidase/glucuronidase domain"/>
    <property type="match status" value="3"/>
</dbReference>
<dbReference type="FunFam" id="2.60.120.260:FF:000060">
    <property type="entry name" value="Probable beta-mannosidase"/>
    <property type="match status" value="1"/>
</dbReference>
<dbReference type="GO" id="GO:0006516">
    <property type="term" value="P:glycoprotein catabolic process"/>
    <property type="evidence" value="ECO:0007669"/>
    <property type="project" value="TreeGrafter"/>
</dbReference>
<dbReference type="Pfam" id="PF00703">
    <property type="entry name" value="Glyco_hydro_2"/>
    <property type="match status" value="1"/>
</dbReference>
<evidence type="ECO:0000256" key="5">
    <source>
        <dbReference type="ARBA" id="ARBA00011738"/>
    </source>
</evidence>
<evidence type="ECO:0000256" key="4">
    <source>
        <dbReference type="ARBA" id="ARBA00004740"/>
    </source>
</evidence>
<comment type="subunit">
    <text evidence="5">Homodimer.</text>
</comment>
<reference evidence="20" key="1">
    <citation type="submission" date="2022-06" db="EMBL/GenBank/DDBJ databases">
        <title>Vallitalea longa sp. nov., an anaerobic bacterium isolated from marine sediment.</title>
        <authorList>
            <person name="Hirano S."/>
            <person name="Terahara T."/>
            <person name="Mori K."/>
            <person name="Hamada M."/>
            <person name="Matsumoto R."/>
            <person name="Kobayashi T."/>
        </authorList>
    </citation>
    <scope>NUCLEOTIDE SEQUENCE</scope>
    <source>
        <strain evidence="20">SH18-1</strain>
    </source>
</reference>
<keyword evidence="9" id="KW-0378">Hydrolase</keyword>
<feature type="domain" description="Beta-mannosidase-like galactose-binding" evidence="19">
    <location>
        <begin position="10"/>
        <end position="178"/>
    </location>
</feature>
<evidence type="ECO:0000256" key="6">
    <source>
        <dbReference type="ARBA" id="ARBA00012754"/>
    </source>
</evidence>
<keyword evidence="7" id="KW-0964">Secreted</keyword>
<evidence type="ECO:0000256" key="15">
    <source>
        <dbReference type="ARBA" id="ARBA00041614"/>
    </source>
</evidence>
<keyword evidence="21" id="KW-1185">Reference proteome</keyword>
<dbReference type="SUPFAM" id="SSF49785">
    <property type="entry name" value="Galactose-binding domain-like"/>
    <property type="match status" value="1"/>
</dbReference>
<comment type="subcellular location">
    <subcellularLocation>
        <location evidence="2">Lysosome</location>
    </subcellularLocation>
    <subcellularLocation>
        <location evidence="3">Secreted</location>
    </subcellularLocation>
</comment>
<dbReference type="Pfam" id="PF17786">
    <property type="entry name" value="Mannosidase_ig"/>
    <property type="match status" value="1"/>
</dbReference>
<dbReference type="Pfam" id="PF22666">
    <property type="entry name" value="Glyco_hydro_2_N2"/>
    <property type="match status" value="1"/>
</dbReference>
<evidence type="ECO:0000256" key="1">
    <source>
        <dbReference type="ARBA" id="ARBA00000829"/>
    </source>
</evidence>
<dbReference type="RefSeq" id="WP_281819724.1">
    <property type="nucleotide sequence ID" value="NZ_BRLB01000029.1"/>
</dbReference>
<evidence type="ECO:0000256" key="11">
    <source>
        <dbReference type="ARBA" id="ARBA00023228"/>
    </source>
</evidence>
<evidence type="ECO:0000256" key="14">
    <source>
        <dbReference type="ARBA" id="ARBA00041069"/>
    </source>
</evidence>
<evidence type="ECO:0000256" key="12">
    <source>
        <dbReference type="ARBA" id="ARBA00023295"/>
    </source>
</evidence>
<sequence length="819" mass="96098">MEIITLNGNWKMKESHENTWLNAVVPGSVYLDLLNNGKIDDPFYRDNEYKIRDLSYNDYEYTREFNISNEILKEENILLCCNGIDTIADIYINDKLVKQTINMHCTYEIDIKEYINKGSNTIRIYIHSPLKYTEAKHAEMEISRTPHGSLPGISYLRKAHCMFGWDWGPQLPDMGIWRDIFIKTYSKGCIDDVFITQDHKDNIVSVNINVKKKQIKTSSTIKVNIKYQDKIIASDTVLSNNEYEKLTLNIDDPKIWWPTGYGKQPLYSVEIHLENNKQILDSKRLRIGLRTITVSEKPDEYGKEFAITVNGVSIFAMGANYIPEDNILGRCNKERTKKLLKDCVRANHNCIRVWGGGIYPNDYFFDLCDELGIIVWHDLMYACMTYSMHKEFEENIKEETIQNIKRIRHHACLGLWCGNNEIEWGWSGKDWFDNVPPKLRVDYIKQFAIMLPEITKETDSNTFYWSSSPSSGLEPEDANSEKVGDMHYWDVWHYTKPFTAYRDTYPRFMSEFGLQSFPSMKTVKTFTEEEDRNIFSYVMESHQKNNGCNAKILHYIAENYKYPKDLDSLLYASQIIQAEGIKYGVEHWRRNRGRCMGSIYWQLNDCWPVASWSSVDYYGRWKALHYFSKNFYSPVLLSACEEGFKVSLHITNDRLESYVGKVNYSLYSNDKIVVSDSFNVNVDSLSAQKICEMDFEKYIDTKDKERNTYLYYELVTDGKVEKYGTILFTKYKHFNMKDPQIKVDITETNEEYNLTFTTNAFAKYVEVDFINTDVVLSDNYFDLIPNREKIITISKEDIDININTMKKELVIRSLYNTYM</sequence>
<dbReference type="Gene3D" id="2.60.120.260">
    <property type="entry name" value="Galactose-binding domain-like"/>
    <property type="match status" value="1"/>
</dbReference>
<feature type="domain" description="Mannosidase Ig/CBM-like" evidence="18">
    <location>
        <begin position="645"/>
        <end position="733"/>
    </location>
</feature>
<evidence type="ECO:0000313" key="21">
    <source>
        <dbReference type="Proteomes" id="UP001144256"/>
    </source>
</evidence>
<dbReference type="SUPFAM" id="SSF51445">
    <property type="entry name" value="(Trans)glycosidases"/>
    <property type="match status" value="1"/>
</dbReference>
<dbReference type="InterPro" id="IPR036156">
    <property type="entry name" value="Beta-gal/glucu_dom_sf"/>
</dbReference>
<dbReference type="InterPro" id="IPR006102">
    <property type="entry name" value="Ig-like_GH2"/>
</dbReference>
<comment type="catalytic activity">
    <reaction evidence="1">
        <text>Hydrolysis of terminal, non-reducing beta-D-mannose residues in beta-D-mannosides.</text>
        <dbReference type="EC" id="3.2.1.25"/>
    </reaction>
</comment>
<evidence type="ECO:0000259" key="16">
    <source>
        <dbReference type="Pfam" id="PF00703"/>
    </source>
</evidence>
<feature type="domain" description="Glycoside hydrolase family 2 immunoglobulin-like beta-sandwich" evidence="16">
    <location>
        <begin position="190"/>
        <end position="290"/>
    </location>
</feature>
<comment type="pathway">
    <text evidence="4">Glycan metabolism; N-glycan degradation.</text>
</comment>
<dbReference type="PANTHER" id="PTHR43730">
    <property type="entry name" value="BETA-MANNOSIDASE"/>
    <property type="match status" value="1"/>
</dbReference>
<keyword evidence="10" id="KW-0325">Glycoprotein</keyword>
<comment type="caution">
    <text evidence="20">The sequence shown here is derived from an EMBL/GenBank/DDBJ whole genome shotgun (WGS) entry which is preliminary data.</text>
</comment>